<reference evidence="2 3" key="1">
    <citation type="submission" date="2022-03" db="EMBL/GenBank/DDBJ databases">
        <title>Hymenobactersp. isolated from the air.</title>
        <authorList>
            <person name="Won M."/>
            <person name="Kwon S.-W."/>
        </authorList>
    </citation>
    <scope>NUCLEOTIDE SEQUENCE [LARGE SCALE GENOMIC DNA]</scope>
    <source>
        <strain evidence="2 3">KACC 21982</strain>
    </source>
</reference>
<proteinExistence type="predicted"/>
<keyword evidence="1" id="KW-0732">Signal</keyword>
<accession>A0ABY4CV74</accession>
<dbReference type="EMBL" id="CP094669">
    <property type="protein sequence ID" value="UOG73942.1"/>
    <property type="molecule type" value="Genomic_DNA"/>
</dbReference>
<evidence type="ECO:0008006" key="4">
    <source>
        <dbReference type="Google" id="ProtNLM"/>
    </source>
</evidence>
<protein>
    <recommendedName>
        <fullName evidence="4">DUF3575 domain-containing protein</fullName>
    </recommendedName>
</protein>
<evidence type="ECO:0000256" key="1">
    <source>
        <dbReference type="SAM" id="SignalP"/>
    </source>
</evidence>
<evidence type="ECO:0000313" key="2">
    <source>
        <dbReference type="EMBL" id="UOG73942.1"/>
    </source>
</evidence>
<keyword evidence="3" id="KW-1185">Reference proteome</keyword>
<name>A0ABY4CV74_9BACT</name>
<feature type="chain" id="PRO_5046093118" description="DUF3575 domain-containing protein" evidence="1">
    <location>
        <begin position="29"/>
        <end position="216"/>
    </location>
</feature>
<feature type="signal peptide" evidence="1">
    <location>
        <begin position="1"/>
        <end position="28"/>
    </location>
</feature>
<evidence type="ECO:0000313" key="3">
    <source>
        <dbReference type="Proteomes" id="UP000831113"/>
    </source>
</evidence>
<sequence length="216" mass="23333">MHFAAIITKASCATGVALVVHLSAVAQGSDSTAATAAARPAGSGTLVKLGTGLTPGLEYNSYYRRLFAPLVLGAEHHLTPAVSVFANAFGGFNTGRRLRFADGSRSSIIGEYGFDAGGRYYYNQEKRRQKSRATGPFVGNYVGLHATAVYSNTTYYAHRYSSLTAIWGMQRRIGKYGWFDAYAGLGIGYEPYFNSSDHYDPVPEVGIKFSLGGRVR</sequence>
<organism evidence="2 3">
    <name type="scientific">Hymenobacter tibetensis</name>
    <dbReference type="NCBI Taxonomy" id="497967"/>
    <lineage>
        <taxon>Bacteria</taxon>
        <taxon>Pseudomonadati</taxon>
        <taxon>Bacteroidota</taxon>
        <taxon>Cytophagia</taxon>
        <taxon>Cytophagales</taxon>
        <taxon>Hymenobacteraceae</taxon>
        <taxon>Hymenobacter</taxon>
    </lineage>
</organism>
<dbReference type="RefSeq" id="WP_243797039.1">
    <property type="nucleotide sequence ID" value="NZ_CP094669.1"/>
</dbReference>
<gene>
    <name evidence="2" type="ORF">MTX78_17690</name>
</gene>
<dbReference type="Proteomes" id="UP000831113">
    <property type="component" value="Chromosome"/>
</dbReference>